<proteinExistence type="predicted"/>
<evidence type="ECO:0000313" key="2">
    <source>
        <dbReference type="EMBL" id="NYF79276.1"/>
    </source>
</evidence>
<name>A0A7Y9PG54_9BACT</name>
<dbReference type="AlphaFoldDB" id="A0A7Y9PG54"/>
<protein>
    <recommendedName>
        <fullName evidence="4">DUF4352 domain-containing protein</fullName>
    </recommendedName>
</protein>
<sequence length="196" mass="21291">MSGLEYLGLGLELWTVIGLLGLTISLVRRERQKLWRGVGSLVGVWVVYLGILLVVSYRQPERRVALGQPVCFDAMCFTVTGVDEVPGFPLRNHVRLVRVTVEVANKGKSEAREDVTATLRDVQGRVWGEAAAVSGNPLAGRVLAGGTVVSEPVFQVATDATGLELVLAHGWWSRHRLVIGDAESFGHRRVGLALGR</sequence>
<reference evidence="2 3" key="1">
    <citation type="submission" date="2020-07" db="EMBL/GenBank/DDBJ databases">
        <title>Genomic Encyclopedia of Type Strains, Phase IV (KMG-V): Genome sequencing to study the core and pangenomes of soil and plant-associated prokaryotes.</title>
        <authorList>
            <person name="Whitman W."/>
        </authorList>
    </citation>
    <scope>NUCLEOTIDE SEQUENCE [LARGE SCALE GENOMIC DNA]</scope>
    <source>
        <strain evidence="2 3">X4EP2</strain>
    </source>
</reference>
<keyword evidence="1" id="KW-0812">Transmembrane</keyword>
<keyword evidence="1" id="KW-1133">Transmembrane helix</keyword>
<gene>
    <name evidence="2" type="ORF">HDF17_001563</name>
</gene>
<feature type="transmembrane region" description="Helical" evidence="1">
    <location>
        <begin position="34"/>
        <end position="57"/>
    </location>
</feature>
<dbReference type="RefSeq" id="WP_179489408.1">
    <property type="nucleotide sequence ID" value="NZ_JACCCW010000001.1"/>
</dbReference>
<feature type="transmembrane region" description="Helical" evidence="1">
    <location>
        <begin position="6"/>
        <end position="27"/>
    </location>
</feature>
<evidence type="ECO:0000313" key="3">
    <source>
        <dbReference type="Proteomes" id="UP000589520"/>
    </source>
</evidence>
<accession>A0A7Y9PG54</accession>
<dbReference type="Proteomes" id="UP000589520">
    <property type="component" value="Unassembled WGS sequence"/>
</dbReference>
<keyword evidence="3" id="KW-1185">Reference proteome</keyword>
<organism evidence="2 3">
    <name type="scientific">Granulicella arctica</name>
    <dbReference type="NCBI Taxonomy" id="940613"/>
    <lineage>
        <taxon>Bacteria</taxon>
        <taxon>Pseudomonadati</taxon>
        <taxon>Acidobacteriota</taxon>
        <taxon>Terriglobia</taxon>
        <taxon>Terriglobales</taxon>
        <taxon>Acidobacteriaceae</taxon>
        <taxon>Granulicella</taxon>
    </lineage>
</organism>
<evidence type="ECO:0008006" key="4">
    <source>
        <dbReference type="Google" id="ProtNLM"/>
    </source>
</evidence>
<evidence type="ECO:0000256" key="1">
    <source>
        <dbReference type="SAM" id="Phobius"/>
    </source>
</evidence>
<comment type="caution">
    <text evidence="2">The sequence shown here is derived from an EMBL/GenBank/DDBJ whole genome shotgun (WGS) entry which is preliminary data.</text>
</comment>
<dbReference type="EMBL" id="JACCCW010000001">
    <property type="protein sequence ID" value="NYF79276.1"/>
    <property type="molecule type" value="Genomic_DNA"/>
</dbReference>
<keyword evidence="1" id="KW-0472">Membrane</keyword>